<keyword evidence="3" id="KW-1185">Reference proteome</keyword>
<reference evidence="2 3" key="1">
    <citation type="submission" date="2020-02" db="EMBL/GenBank/DDBJ databases">
        <title>Draft genome sequence of two Spirosoma agri KCTC 52727 and Spirosoma terrae KCTC 52035.</title>
        <authorList>
            <person name="Rojas J."/>
            <person name="Ambika Manirajan B."/>
            <person name="Ratering S."/>
            <person name="Suarez C."/>
            <person name="Schnell S."/>
        </authorList>
    </citation>
    <scope>NUCLEOTIDE SEQUENCE [LARGE SCALE GENOMIC DNA]</scope>
    <source>
        <strain evidence="2 3">KCTC 52727</strain>
    </source>
</reference>
<evidence type="ECO:0000313" key="3">
    <source>
        <dbReference type="Proteomes" id="UP000477386"/>
    </source>
</evidence>
<feature type="compositionally biased region" description="Polar residues" evidence="1">
    <location>
        <begin position="41"/>
        <end position="52"/>
    </location>
</feature>
<organism evidence="2 3">
    <name type="scientific">Spirosoma agri</name>
    <dbReference type="NCBI Taxonomy" id="1987381"/>
    <lineage>
        <taxon>Bacteria</taxon>
        <taxon>Pseudomonadati</taxon>
        <taxon>Bacteroidota</taxon>
        <taxon>Cytophagia</taxon>
        <taxon>Cytophagales</taxon>
        <taxon>Cytophagaceae</taxon>
        <taxon>Spirosoma</taxon>
    </lineage>
</organism>
<accession>A0A6M0INY8</accession>
<dbReference type="Proteomes" id="UP000477386">
    <property type="component" value="Unassembled WGS sequence"/>
</dbReference>
<comment type="caution">
    <text evidence="2">The sequence shown here is derived from an EMBL/GenBank/DDBJ whole genome shotgun (WGS) entry which is preliminary data.</text>
</comment>
<name>A0A6M0INY8_9BACT</name>
<proteinExistence type="predicted"/>
<evidence type="ECO:0000256" key="1">
    <source>
        <dbReference type="SAM" id="MobiDB-lite"/>
    </source>
</evidence>
<feature type="compositionally biased region" description="Low complexity" evidence="1">
    <location>
        <begin position="22"/>
        <end position="33"/>
    </location>
</feature>
<dbReference type="EMBL" id="JAAGNZ010000002">
    <property type="protein sequence ID" value="NEU69642.1"/>
    <property type="molecule type" value="Genomic_DNA"/>
</dbReference>
<dbReference type="AlphaFoldDB" id="A0A6M0INY8"/>
<gene>
    <name evidence="2" type="ORF">GK091_22365</name>
</gene>
<protein>
    <submittedName>
        <fullName evidence="2">Uncharacterized protein</fullName>
    </submittedName>
</protein>
<dbReference type="RefSeq" id="WP_164042172.1">
    <property type="nucleotide sequence ID" value="NZ_JAAGNZ010000002.1"/>
</dbReference>
<feature type="region of interest" description="Disordered" evidence="1">
    <location>
        <begin position="22"/>
        <end position="52"/>
    </location>
</feature>
<sequence length="52" mass="5769">MKLESASFDELTVFHELTRFSPAQAPPQHSSQPGLLPVFQRSVSPVSNRTSK</sequence>
<evidence type="ECO:0000313" key="2">
    <source>
        <dbReference type="EMBL" id="NEU69642.1"/>
    </source>
</evidence>